<name>A0AA38IG75_9CUCU</name>
<protein>
    <submittedName>
        <fullName evidence="1">Uncharacterized protein</fullName>
    </submittedName>
</protein>
<evidence type="ECO:0000313" key="2">
    <source>
        <dbReference type="Proteomes" id="UP001168821"/>
    </source>
</evidence>
<dbReference type="Proteomes" id="UP001168821">
    <property type="component" value="Unassembled WGS sequence"/>
</dbReference>
<reference evidence="1" key="1">
    <citation type="journal article" date="2023" name="G3 (Bethesda)">
        <title>Whole genome assemblies of Zophobas morio and Tenebrio molitor.</title>
        <authorList>
            <person name="Kaur S."/>
            <person name="Stinson S.A."/>
            <person name="diCenzo G.C."/>
        </authorList>
    </citation>
    <scope>NUCLEOTIDE SEQUENCE</scope>
    <source>
        <strain evidence="1">QUZm001</strain>
    </source>
</reference>
<dbReference type="EMBL" id="JALNTZ010000004">
    <property type="protein sequence ID" value="KAJ3654781.1"/>
    <property type="molecule type" value="Genomic_DNA"/>
</dbReference>
<comment type="caution">
    <text evidence="1">The sequence shown here is derived from an EMBL/GenBank/DDBJ whole genome shotgun (WGS) entry which is preliminary data.</text>
</comment>
<keyword evidence="2" id="KW-1185">Reference proteome</keyword>
<gene>
    <name evidence="1" type="ORF">Zmor_013945</name>
</gene>
<evidence type="ECO:0000313" key="1">
    <source>
        <dbReference type="EMBL" id="KAJ3654781.1"/>
    </source>
</evidence>
<organism evidence="1 2">
    <name type="scientific">Zophobas morio</name>
    <dbReference type="NCBI Taxonomy" id="2755281"/>
    <lineage>
        <taxon>Eukaryota</taxon>
        <taxon>Metazoa</taxon>
        <taxon>Ecdysozoa</taxon>
        <taxon>Arthropoda</taxon>
        <taxon>Hexapoda</taxon>
        <taxon>Insecta</taxon>
        <taxon>Pterygota</taxon>
        <taxon>Neoptera</taxon>
        <taxon>Endopterygota</taxon>
        <taxon>Coleoptera</taxon>
        <taxon>Polyphaga</taxon>
        <taxon>Cucujiformia</taxon>
        <taxon>Tenebrionidae</taxon>
        <taxon>Zophobas</taxon>
    </lineage>
</organism>
<proteinExistence type="predicted"/>
<accession>A0AA38IG75</accession>
<sequence length="109" mass="12715">MDLDAVLEADEFVPNDVTEAAEAATNNLLRKKSRNLYEKEYTFYNWRRQKKTRGLNKDIILPYLSEKAKNVKSLSLWSYYSMLKAVITLKEKKDIGRCIPIFILSCDSM</sequence>
<dbReference type="AlphaFoldDB" id="A0AA38IG75"/>